<dbReference type="EMBL" id="GG698910">
    <property type="protein sequence ID" value="EEU40282.1"/>
    <property type="molecule type" value="Genomic_DNA"/>
</dbReference>
<dbReference type="Proteomes" id="UP000005206">
    <property type="component" value="Chromosome 2"/>
</dbReference>
<sequence>MDSDKTPENAPMPPEENQINESYWPTLRKILEEDPSGMDRLSLECMMCKSPMSTKENEHVKDENGGDHRAIILLCGHLIGFSCLADHLMYRKTHGLPPGCPLNTCKPSFHPVCGCFFMGWPFPEKAEDVGVCKRTASEGLKLKPKCYTCTSDDVLQSLTLLTGALEGKMLEDLESFKLAYRIQIKNKIYGAFDGDEREKSSLATLYYCPSPSIGEGDFKVRLFEYSGPIEMIAVD</sequence>
<dbReference type="STRING" id="660122.C7Z7D2"/>
<evidence type="ECO:0000313" key="3">
    <source>
        <dbReference type="Proteomes" id="UP000005206"/>
    </source>
</evidence>
<dbReference type="RefSeq" id="XP_003045995.1">
    <property type="nucleotide sequence ID" value="XM_003045949.1"/>
</dbReference>
<gene>
    <name evidence="2" type="ORF">NECHADRAFT_76393</name>
</gene>
<dbReference type="GeneID" id="9668350"/>
<feature type="region of interest" description="Disordered" evidence="1">
    <location>
        <begin position="1"/>
        <end position="22"/>
    </location>
</feature>
<accession>C7Z7D2</accession>
<dbReference type="OrthoDB" id="8062037at2759"/>
<protein>
    <recommendedName>
        <fullName evidence="4">RING-type domain-containing protein</fullName>
    </recommendedName>
</protein>
<dbReference type="SUPFAM" id="SSF57850">
    <property type="entry name" value="RING/U-box"/>
    <property type="match status" value="1"/>
</dbReference>
<dbReference type="InParanoid" id="C7Z7D2"/>
<evidence type="ECO:0000256" key="1">
    <source>
        <dbReference type="SAM" id="MobiDB-lite"/>
    </source>
</evidence>
<dbReference type="eggNOG" id="ENOG502RNDA">
    <property type="taxonomic scope" value="Eukaryota"/>
</dbReference>
<dbReference type="AlphaFoldDB" id="C7Z7D2"/>
<keyword evidence="3" id="KW-1185">Reference proteome</keyword>
<dbReference type="HOGENOM" id="CLU_1180511_0_0_1"/>
<name>C7Z7D2_FUSV7</name>
<proteinExistence type="predicted"/>
<dbReference type="VEuPathDB" id="FungiDB:NECHADRAFT_76393"/>
<organism evidence="2 3">
    <name type="scientific">Fusarium vanettenii (strain ATCC MYA-4622 / CBS 123669 / FGSC 9596 / NRRL 45880 / 77-13-4)</name>
    <name type="common">Fusarium solani subsp. pisi</name>
    <dbReference type="NCBI Taxonomy" id="660122"/>
    <lineage>
        <taxon>Eukaryota</taxon>
        <taxon>Fungi</taxon>
        <taxon>Dikarya</taxon>
        <taxon>Ascomycota</taxon>
        <taxon>Pezizomycotina</taxon>
        <taxon>Sordariomycetes</taxon>
        <taxon>Hypocreomycetidae</taxon>
        <taxon>Hypocreales</taxon>
        <taxon>Nectriaceae</taxon>
        <taxon>Fusarium</taxon>
        <taxon>Fusarium solani species complex</taxon>
        <taxon>Fusarium vanettenii</taxon>
    </lineage>
</organism>
<dbReference type="KEGG" id="nhe:NECHADRAFT_76393"/>
<reference evidence="2 3" key="1">
    <citation type="journal article" date="2009" name="PLoS Genet.">
        <title>The genome of Nectria haematococca: contribution of supernumerary chromosomes to gene expansion.</title>
        <authorList>
            <person name="Coleman J.J."/>
            <person name="Rounsley S.D."/>
            <person name="Rodriguez-Carres M."/>
            <person name="Kuo A."/>
            <person name="Wasmann C.C."/>
            <person name="Grimwood J."/>
            <person name="Schmutz J."/>
            <person name="Taga M."/>
            <person name="White G.J."/>
            <person name="Zhou S."/>
            <person name="Schwartz D.C."/>
            <person name="Freitag M."/>
            <person name="Ma L.J."/>
            <person name="Danchin E.G."/>
            <person name="Henrissat B."/>
            <person name="Coutinho P.M."/>
            <person name="Nelson D.R."/>
            <person name="Straney D."/>
            <person name="Napoli C.A."/>
            <person name="Barker B.M."/>
            <person name="Gribskov M."/>
            <person name="Rep M."/>
            <person name="Kroken S."/>
            <person name="Molnar I."/>
            <person name="Rensing C."/>
            <person name="Kennell J.C."/>
            <person name="Zamora J."/>
            <person name="Farman M.L."/>
            <person name="Selker E.U."/>
            <person name="Salamov A."/>
            <person name="Shapiro H."/>
            <person name="Pangilinan J."/>
            <person name="Lindquist E."/>
            <person name="Lamers C."/>
            <person name="Grigoriev I.V."/>
            <person name="Geiser D.M."/>
            <person name="Covert S.F."/>
            <person name="Temporini E."/>
            <person name="Vanetten H.D."/>
        </authorList>
    </citation>
    <scope>NUCLEOTIDE SEQUENCE [LARGE SCALE GENOMIC DNA]</scope>
    <source>
        <strain evidence="3">ATCC MYA-4622 / CBS 123669 / FGSC 9596 / NRRL 45880 / 77-13-4</strain>
    </source>
</reference>
<evidence type="ECO:0000313" key="2">
    <source>
        <dbReference type="EMBL" id="EEU40282.1"/>
    </source>
</evidence>
<evidence type="ECO:0008006" key="4">
    <source>
        <dbReference type="Google" id="ProtNLM"/>
    </source>
</evidence>